<dbReference type="GO" id="GO:0019748">
    <property type="term" value="P:secondary metabolic process"/>
    <property type="evidence" value="ECO:0007669"/>
    <property type="project" value="TreeGrafter"/>
</dbReference>
<name>A0AAN7JDV1_QUERU</name>
<comment type="similarity">
    <text evidence="1">Belongs to the peptidase S10 family.</text>
</comment>
<keyword evidence="2" id="KW-0472">Membrane</keyword>
<proteinExistence type="inferred from homology"/>
<evidence type="ECO:0000313" key="3">
    <source>
        <dbReference type="EMBL" id="KAK4607464.1"/>
    </source>
</evidence>
<dbReference type="PANTHER" id="PTHR11802">
    <property type="entry name" value="SERINE PROTEASE FAMILY S10 SERINE CARBOXYPEPTIDASE"/>
    <property type="match status" value="1"/>
</dbReference>
<sequence length="115" mass="12771">MLKQEVNNLENYLCYIELIAMGITWICSYLLLLILFLSSFATSRSIVKTLPGFDGDLPFKLETGYIGVGEMEDVQLFYSFVESQGEPSSDPLLVWLNGGPGCSSFQAFFYGNGIS</sequence>
<organism evidence="3 4">
    <name type="scientific">Quercus rubra</name>
    <name type="common">Northern red oak</name>
    <name type="synonym">Quercus borealis</name>
    <dbReference type="NCBI Taxonomy" id="3512"/>
    <lineage>
        <taxon>Eukaryota</taxon>
        <taxon>Viridiplantae</taxon>
        <taxon>Streptophyta</taxon>
        <taxon>Embryophyta</taxon>
        <taxon>Tracheophyta</taxon>
        <taxon>Spermatophyta</taxon>
        <taxon>Magnoliopsida</taxon>
        <taxon>eudicotyledons</taxon>
        <taxon>Gunneridae</taxon>
        <taxon>Pentapetalae</taxon>
        <taxon>rosids</taxon>
        <taxon>fabids</taxon>
        <taxon>Fagales</taxon>
        <taxon>Fagaceae</taxon>
        <taxon>Quercus</taxon>
    </lineage>
</organism>
<feature type="transmembrane region" description="Helical" evidence="2">
    <location>
        <begin position="12"/>
        <end position="37"/>
    </location>
</feature>
<dbReference type="GO" id="GO:0016747">
    <property type="term" value="F:acyltransferase activity, transferring groups other than amino-acyl groups"/>
    <property type="evidence" value="ECO:0007669"/>
    <property type="project" value="TreeGrafter"/>
</dbReference>
<dbReference type="EMBL" id="JAXUIC010000001">
    <property type="protein sequence ID" value="KAK4607464.1"/>
    <property type="molecule type" value="Genomic_DNA"/>
</dbReference>
<reference evidence="3 4" key="1">
    <citation type="journal article" date="2023" name="G3 (Bethesda)">
        <title>A haplotype-resolved chromosome-scale genome for Quercus rubra L. provides insights into the genetics of adaptive traits for red oak species.</title>
        <authorList>
            <person name="Kapoor B."/>
            <person name="Jenkins J."/>
            <person name="Schmutz J."/>
            <person name="Zhebentyayeva T."/>
            <person name="Kuelheim C."/>
            <person name="Coggeshall M."/>
            <person name="Heim C."/>
            <person name="Lasky J.R."/>
            <person name="Leites L."/>
            <person name="Islam-Faridi N."/>
            <person name="Romero-Severson J."/>
            <person name="DeLeo V.L."/>
            <person name="Lucas S.M."/>
            <person name="Lazic D."/>
            <person name="Gailing O."/>
            <person name="Carlson J."/>
            <person name="Staton M."/>
        </authorList>
    </citation>
    <scope>NUCLEOTIDE SEQUENCE [LARGE SCALE GENOMIC DNA]</scope>
    <source>
        <strain evidence="3">Pseudo-F2</strain>
    </source>
</reference>
<dbReference type="SUPFAM" id="SSF53474">
    <property type="entry name" value="alpha/beta-Hydrolases"/>
    <property type="match status" value="1"/>
</dbReference>
<accession>A0AAN7JDV1</accession>
<dbReference type="Proteomes" id="UP001324115">
    <property type="component" value="Unassembled WGS sequence"/>
</dbReference>
<keyword evidence="2" id="KW-0812">Transmembrane</keyword>
<evidence type="ECO:0000256" key="2">
    <source>
        <dbReference type="SAM" id="Phobius"/>
    </source>
</evidence>
<dbReference type="Gene3D" id="3.40.50.1820">
    <property type="entry name" value="alpha/beta hydrolase"/>
    <property type="match status" value="1"/>
</dbReference>
<dbReference type="InterPro" id="IPR001563">
    <property type="entry name" value="Peptidase_S10"/>
</dbReference>
<dbReference type="PANTHER" id="PTHR11802:SF224">
    <property type="entry name" value="SERINE CARBOXYPEPTIDASE-LIKE 7 ISOFORM X1"/>
    <property type="match status" value="1"/>
</dbReference>
<comment type="caution">
    <text evidence="3">The sequence shown here is derived from an EMBL/GenBank/DDBJ whole genome shotgun (WGS) entry which is preliminary data.</text>
</comment>
<dbReference type="InterPro" id="IPR029058">
    <property type="entry name" value="AB_hydrolase_fold"/>
</dbReference>
<keyword evidence="2" id="KW-1133">Transmembrane helix</keyword>
<keyword evidence="4" id="KW-1185">Reference proteome</keyword>
<evidence type="ECO:0000313" key="4">
    <source>
        <dbReference type="Proteomes" id="UP001324115"/>
    </source>
</evidence>
<dbReference type="Pfam" id="PF00450">
    <property type="entry name" value="Peptidase_S10"/>
    <property type="match status" value="1"/>
</dbReference>
<dbReference type="GO" id="GO:0004185">
    <property type="term" value="F:serine-type carboxypeptidase activity"/>
    <property type="evidence" value="ECO:0007669"/>
    <property type="project" value="InterPro"/>
</dbReference>
<gene>
    <name evidence="3" type="ORF">RGQ29_001344</name>
</gene>
<protein>
    <submittedName>
        <fullName evidence="3">Uncharacterized protein</fullName>
    </submittedName>
</protein>
<dbReference type="GO" id="GO:0006508">
    <property type="term" value="P:proteolysis"/>
    <property type="evidence" value="ECO:0007669"/>
    <property type="project" value="InterPro"/>
</dbReference>
<evidence type="ECO:0000256" key="1">
    <source>
        <dbReference type="ARBA" id="ARBA00009431"/>
    </source>
</evidence>
<dbReference type="AlphaFoldDB" id="A0AAN7JDV1"/>